<name>A0AA86U084_9EUKA</name>
<keyword evidence="2" id="KW-1133">Transmembrane helix</keyword>
<evidence type="ECO:0000313" key="3">
    <source>
        <dbReference type="EMBL" id="CAI9933582.1"/>
    </source>
</evidence>
<dbReference type="AlphaFoldDB" id="A0AA86U084"/>
<dbReference type="EMBL" id="CAXDID020000592">
    <property type="protein sequence ID" value="CAL6105086.1"/>
    <property type="molecule type" value="Genomic_DNA"/>
</dbReference>
<evidence type="ECO:0000313" key="5">
    <source>
        <dbReference type="Proteomes" id="UP001642409"/>
    </source>
</evidence>
<dbReference type="Proteomes" id="UP001642409">
    <property type="component" value="Unassembled WGS sequence"/>
</dbReference>
<gene>
    <name evidence="3" type="ORF">HINF_LOCUS21227</name>
    <name evidence="4" type="ORF">HINF_LOCUS73093</name>
</gene>
<sequence>MALQNSQKRNSLVFSLDFAFKTLLGLTCFHVHAFMATSQIHETSFYSACTSCKQLGLRVSCTVTAETCASTALVCPKHGVLSLSVLTCIRVVAGSFCWRRSSSFVRSGMRETNIQLNNLIIQQKQILESNVFQRPSPFSGPSRNAHMRAGSHAFQQLHKRRSVTPSSETKCRSHSSWSSSMYRQGPQPFGPYY</sequence>
<protein>
    <submittedName>
        <fullName evidence="4">Hypothetical_protein</fullName>
    </submittedName>
</protein>
<organism evidence="3">
    <name type="scientific">Hexamita inflata</name>
    <dbReference type="NCBI Taxonomy" id="28002"/>
    <lineage>
        <taxon>Eukaryota</taxon>
        <taxon>Metamonada</taxon>
        <taxon>Diplomonadida</taxon>
        <taxon>Hexamitidae</taxon>
        <taxon>Hexamitinae</taxon>
        <taxon>Hexamita</taxon>
    </lineage>
</organism>
<dbReference type="EMBL" id="CATOUU010000544">
    <property type="protein sequence ID" value="CAI9933582.1"/>
    <property type="molecule type" value="Genomic_DNA"/>
</dbReference>
<keyword evidence="5" id="KW-1185">Reference proteome</keyword>
<feature type="region of interest" description="Disordered" evidence="1">
    <location>
        <begin position="153"/>
        <end position="182"/>
    </location>
</feature>
<proteinExistence type="predicted"/>
<accession>A0AA86U084</accession>
<keyword evidence="2" id="KW-0472">Membrane</keyword>
<evidence type="ECO:0000256" key="2">
    <source>
        <dbReference type="SAM" id="Phobius"/>
    </source>
</evidence>
<evidence type="ECO:0000256" key="1">
    <source>
        <dbReference type="SAM" id="MobiDB-lite"/>
    </source>
</evidence>
<evidence type="ECO:0000313" key="4">
    <source>
        <dbReference type="EMBL" id="CAL6105086.1"/>
    </source>
</evidence>
<reference evidence="3" key="1">
    <citation type="submission" date="2023-06" db="EMBL/GenBank/DDBJ databases">
        <authorList>
            <person name="Kurt Z."/>
        </authorList>
    </citation>
    <scope>NUCLEOTIDE SEQUENCE</scope>
</reference>
<feature type="transmembrane region" description="Helical" evidence="2">
    <location>
        <begin position="12"/>
        <end position="35"/>
    </location>
</feature>
<comment type="caution">
    <text evidence="3">The sequence shown here is derived from an EMBL/GenBank/DDBJ whole genome shotgun (WGS) entry which is preliminary data.</text>
</comment>
<reference evidence="4 5" key="2">
    <citation type="submission" date="2024-07" db="EMBL/GenBank/DDBJ databases">
        <authorList>
            <person name="Akdeniz Z."/>
        </authorList>
    </citation>
    <scope>NUCLEOTIDE SEQUENCE [LARGE SCALE GENOMIC DNA]</scope>
</reference>
<keyword evidence="2" id="KW-0812">Transmembrane</keyword>